<comment type="cofactor">
    <cofactor evidence="1">
        <name>pyridoxal 5'-phosphate</name>
        <dbReference type="ChEBI" id="CHEBI:597326"/>
    </cofactor>
</comment>
<dbReference type="InterPro" id="IPR050214">
    <property type="entry name" value="Cys_Synth/Cystath_Beta-Synth"/>
</dbReference>
<evidence type="ECO:0000256" key="1">
    <source>
        <dbReference type="ARBA" id="ARBA00001933"/>
    </source>
</evidence>
<dbReference type="Gene3D" id="3.40.50.1100">
    <property type="match status" value="2"/>
</dbReference>
<dbReference type="EMBL" id="BAAAMJ010000009">
    <property type="protein sequence ID" value="GAA1902268.1"/>
    <property type="molecule type" value="Genomic_DNA"/>
</dbReference>
<protein>
    <submittedName>
        <fullName evidence="4">Cysteine synthase A</fullName>
    </submittedName>
</protein>
<dbReference type="PANTHER" id="PTHR10314">
    <property type="entry name" value="CYSTATHIONINE BETA-SYNTHASE"/>
    <property type="match status" value="1"/>
</dbReference>
<comment type="caution">
    <text evidence="4">The sequence shown here is derived from an EMBL/GenBank/DDBJ whole genome shotgun (WGS) entry which is preliminary data.</text>
</comment>
<name>A0ABN2NVU4_9ACTN</name>
<reference evidence="4 5" key="1">
    <citation type="journal article" date="2019" name="Int. J. Syst. Evol. Microbiol.">
        <title>The Global Catalogue of Microorganisms (GCM) 10K type strain sequencing project: providing services to taxonomists for standard genome sequencing and annotation.</title>
        <authorList>
            <consortium name="The Broad Institute Genomics Platform"/>
            <consortium name="The Broad Institute Genome Sequencing Center for Infectious Disease"/>
            <person name="Wu L."/>
            <person name="Ma J."/>
        </authorList>
    </citation>
    <scope>NUCLEOTIDE SEQUENCE [LARGE SCALE GENOMIC DNA]</scope>
    <source>
        <strain evidence="4 5">JCM 13581</strain>
    </source>
</reference>
<dbReference type="Proteomes" id="UP001501303">
    <property type="component" value="Unassembled WGS sequence"/>
</dbReference>
<evidence type="ECO:0000313" key="4">
    <source>
        <dbReference type="EMBL" id="GAA1902268.1"/>
    </source>
</evidence>
<evidence type="ECO:0000256" key="2">
    <source>
        <dbReference type="ARBA" id="ARBA00022898"/>
    </source>
</evidence>
<keyword evidence="2" id="KW-0663">Pyridoxal phosphate</keyword>
<keyword evidence="5" id="KW-1185">Reference proteome</keyword>
<accession>A0ABN2NVU4</accession>
<evidence type="ECO:0000313" key="5">
    <source>
        <dbReference type="Proteomes" id="UP001501303"/>
    </source>
</evidence>
<evidence type="ECO:0000259" key="3">
    <source>
        <dbReference type="Pfam" id="PF00291"/>
    </source>
</evidence>
<dbReference type="RefSeq" id="WP_344259187.1">
    <property type="nucleotide sequence ID" value="NZ_BAAAMJ010000009.1"/>
</dbReference>
<dbReference type="InterPro" id="IPR036052">
    <property type="entry name" value="TrpB-like_PALP_sf"/>
</dbReference>
<dbReference type="SUPFAM" id="SSF53686">
    <property type="entry name" value="Tryptophan synthase beta subunit-like PLP-dependent enzymes"/>
    <property type="match status" value="1"/>
</dbReference>
<dbReference type="CDD" id="cd01561">
    <property type="entry name" value="CBS_like"/>
    <property type="match status" value="1"/>
</dbReference>
<proteinExistence type="predicted"/>
<organism evidence="4 5">
    <name type="scientific">Streptomyces sodiiphilus</name>
    <dbReference type="NCBI Taxonomy" id="226217"/>
    <lineage>
        <taxon>Bacteria</taxon>
        <taxon>Bacillati</taxon>
        <taxon>Actinomycetota</taxon>
        <taxon>Actinomycetes</taxon>
        <taxon>Kitasatosporales</taxon>
        <taxon>Streptomycetaceae</taxon>
        <taxon>Streptomyces</taxon>
    </lineage>
</organism>
<sequence length="329" mass="34022">MATRPPVADSLQDLIGETPLLRLRLPGARPGTTVLAKLEAANPLSSVKDRTALWMLRAAMRCGALPPAGGTVVEATSGNTGIALAALSASLGHRCIIVLADNATPERIALLRALGAEIVFTPGAEGTRGAIEEAERVHLRTPGSWFARQHENDDNVRAHRESTGPEIWRATGGRIDTLVCGVGTGGTLTGIAQYLRKQAPGIRIVAVEPADSPVLSQGIGGQHRIPGLNGGFVAGTTDVSLIDQVITVSNGHALNAARAVARRHGILAGISAGAAAHACTRLAAQPEYAGRTIVTLFPDSGERYLSMWDTPAEEDAAPVPAVPAEAGAV</sequence>
<dbReference type="InterPro" id="IPR001926">
    <property type="entry name" value="TrpB-like_PALP"/>
</dbReference>
<feature type="domain" description="Tryptophan synthase beta chain-like PALP" evidence="3">
    <location>
        <begin position="12"/>
        <end position="299"/>
    </location>
</feature>
<dbReference type="Pfam" id="PF00291">
    <property type="entry name" value="PALP"/>
    <property type="match status" value="1"/>
</dbReference>
<gene>
    <name evidence="4" type="primary">cysK</name>
    <name evidence="4" type="ORF">GCM10009716_10170</name>
</gene>